<dbReference type="STRING" id="557598.LHK_02175"/>
<accession>C1D9Q7</accession>
<protein>
    <submittedName>
        <fullName evidence="1">Uncharacterized protein</fullName>
    </submittedName>
</protein>
<dbReference type="Proteomes" id="UP000002010">
    <property type="component" value="Chromosome"/>
</dbReference>
<dbReference type="HOGENOM" id="CLU_3235406_0_0_4"/>
<keyword evidence="2" id="KW-1185">Reference proteome</keyword>
<proteinExistence type="predicted"/>
<dbReference type="EMBL" id="CP001154">
    <property type="protein sequence ID" value="ACO75159.1"/>
    <property type="molecule type" value="Genomic_DNA"/>
</dbReference>
<evidence type="ECO:0000313" key="2">
    <source>
        <dbReference type="Proteomes" id="UP000002010"/>
    </source>
</evidence>
<name>C1D9Q7_LARHH</name>
<dbReference type="AlphaFoldDB" id="C1D9Q7"/>
<evidence type="ECO:0000313" key="1">
    <source>
        <dbReference type="EMBL" id="ACO75159.1"/>
    </source>
</evidence>
<dbReference type="KEGG" id="lhk:LHK_02175"/>
<gene>
    <name evidence="1" type="ordered locus">LHK_02175</name>
</gene>
<reference evidence="1 2" key="1">
    <citation type="journal article" date="2009" name="PLoS Genet.">
        <title>The complete genome and proteome of Laribacter hongkongensis reveal potential mechanisms for adaptations to different temperatures and habitats.</title>
        <authorList>
            <person name="Woo P.C."/>
            <person name="Lau S.K."/>
            <person name="Tse H."/>
            <person name="Teng J.L."/>
            <person name="Curreem S.O."/>
            <person name="Tsang A.K."/>
            <person name="Fan R.Y."/>
            <person name="Wong G.K."/>
            <person name="Huang Y."/>
            <person name="Loman N.J."/>
            <person name="Snyder L.A."/>
            <person name="Cai J.J."/>
            <person name="Huang J.D."/>
            <person name="Mak W."/>
            <person name="Pallen M.J."/>
            <person name="Lok S."/>
            <person name="Yuen K.Y."/>
        </authorList>
    </citation>
    <scope>NUCLEOTIDE SEQUENCE [LARGE SCALE GENOMIC DNA]</scope>
    <source>
        <strain evidence="1 2">HLHK9</strain>
    </source>
</reference>
<sequence length="43" mass="4867">MPPRRFCSGSECRLGRCPAFGLVVMEKWSGDLRRSMVESSMDT</sequence>
<organism evidence="1 2">
    <name type="scientific">Laribacter hongkongensis (strain HLHK9)</name>
    <dbReference type="NCBI Taxonomy" id="557598"/>
    <lineage>
        <taxon>Bacteria</taxon>
        <taxon>Pseudomonadati</taxon>
        <taxon>Pseudomonadota</taxon>
        <taxon>Betaproteobacteria</taxon>
        <taxon>Neisseriales</taxon>
        <taxon>Aquaspirillaceae</taxon>
        <taxon>Laribacter</taxon>
    </lineage>
</organism>